<evidence type="ECO:0000256" key="3">
    <source>
        <dbReference type="ARBA" id="ARBA00022475"/>
    </source>
</evidence>
<evidence type="ECO:0000259" key="9">
    <source>
        <dbReference type="PROSITE" id="PS50850"/>
    </source>
</evidence>
<protein>
    <recommendedName>
        <fullName evidence="9">Major facilitator superfamily (MFS) profile domain-containing protein</fullName>
    </recommendedName>
</protein>
<accession>A0AAW1CPW8</accession>
<feature type="transmembrane region" description="Helical" evidence="8">
    <location>
        <begin position="98"/>
        <end position="117"/>
    </location>
</feature>
<dbReference type="PANTHER" id="PTHR48021:SF46">
    <property type="entry name" value="MAJOR FACILITATOR SUPERFAMILY (MFS) PROFILE DOMAIN-CONTAINING PROTEIN"/>
    <property type="match status" value="1"/>
</dbReference>
<feature type="domain" description="Major facilitator superfamily (MFS) profile" evidence="9">
    <location>
        <begin position="1"/>
        <end position="371"/>
    </location>
</feature>
<dbReference type="InterPro" id="IPR005828">
    <property type="entry name" value="MFS_sugar_transport-like"/>
</dbReference>
<keyword evidence="6 8" id="KW-1133">Transmembrane helix</keyword>
<name>A0AAW1CPW8_9HEMI</name>
<dbReference type="Proteomes" id="UP001461498">
    <property type="component" value="Unassembled WGS sequence"/>
</dbReference>
<proteinExistence type="predicted"/>
<dbReference type="InterPro" id="IPR005829">
    <property type="entry name" value="Sugar_transporter_CS"/>
</dbReference>
<dbReference type="FunFam" id="1.20.1250.20:FF:000218">
    <property type="entry name" value="facilitated trehalose transporter Tret1"/>
    <property type="match status" value="1"/>
</dbReference>
<keyword evidence="2" id="KW-0813">Transport</keyword>
<feature type="transmembrane region" description="Helical" evidence="8">
    <location>
        <begin position="37"/>
        <end position="60"/>
    </location>
</feature>
<comment type="caution">
    <text evidence="10">The sequence shown here is derived from an EMBL/GenBank/DDBJ whole genome shotgun (WGS) entry which is preliminary data.</text>
</comment>
<dbReference type="PROSITE" id="PS00216">
    <property type="entry name" value="SUGAR_TRANSPORT_1"/>
    <property type="match status" value="1"/>
</dbReference>
<feature type="transmembrane region" description="Helical" evidence="8">
    <location>
        <begin position="245"/>
        <end position="267"/>
    </location>
</feature>
<dbReference type="InterPro" id="IPR036259">
    <property type="entry name" value="MFS_trans_sf"/>
</dbReference>
<evidence type="ECO:0000256" key="4">
    <source>
        <dbReference type="ARBA" id="ARBA00022597"/>
    </source>
</evidence>
<evidence type="ECO:0000256" key="2">
    <source>
        <dbReference type="ARBA" id="ARBA00022448"/>
    </source>
</evidence>
<dbReference type="EMBL" id="JAPXFL010000010">
    <property type="protein sequence ID" value="KAK9500629.1"/>
    <property type="molecule type" value="Genomic_DNA"/>
</dbReference>
<keyword evidence="4" id="KW-0762">Sugar transport</keyword>
<evidence type="ECO:0000256" key="1">
    <source>
        <dbReference type="ARBA" id="ARBA00004651"/>
    </source>
</evidence>
<gene>
    <name evidence="10" type="ORF">O3M35_001862</name>
</gene>
<evidence type="ECO:0000313" key="10">
    <source>
        <dbReference type="EMBL" id="KAK9500629.1"/>
    </source>
</evidence>
<dbReference type="PROSITE" id="PS50850">
    <property type="entry name" value="MFS"/>
    <property type="match status" value="1"/>
</dbReference>
<sequence length="391" mass="44064">MVTILLVRWGRKPVMLASGPIVLTSWIIAITTRSISALYIVRIIQGIALAIPYTVTPMYLAEIAEPKLRGQLGSYFQVFFYLGSLFSYSIGPYFSYDLYLYLACIPAVLFIVLFSFVPESPYYLLMIGNDNDARKSLCWLRANQDINDEFNEIKEGVIEDLKLKSNWKDLIATRKDRFALFIVELVCFIRYTNGITCISVYITQTFNEGNVSNETSDLLTIILAIVLIITTICASFVADSFGRRPLMIISTIGATIFNIISAIYFYIDKYSLIDCKPYQWISYCSIIGVCIISNIGLGPLMMTIQAEYFPSHTRAKGGAITCLFTAIACFISLKQYQFIDDNFGMYMNYVIFAIISLIGSIVLWLYLHETAGKTLGQIQKSLAVENKMSGN</sequence>
<organism evidence="10 11">
    <name type="scientific">Rhynocoris fuscipes</name>
    <dbReference type="NCBI Taxonomy" id="488301"/>
    <lineage>
        <taxon>Eukaryota</taxon>
        <taxon>Metazoa</taxon>
        <taxon>Ecdysozoa</taxon>
        <taxon>Arthropoda</taxon>
        <taxon>Hexapoda</taxon>
        <taxon>Insecta</taxon>
        <taxon>Pterygota</taxon>
        <taxon>Neoptera</taxon>
        <taxon>Paraneoptera</taxon>
        <taxon>Hemiptera</taxon>
        <taxon>Heteroptera</taxon>
        <taxon>Panheteroptera</taxon>
        <taxon>Cimicomorpha</taxon>
        <taxon>Reduviidae</taxon>
        <taxon>Harpactorinae</taxon>
        <taxon>Harpactorini</taxon>
        <taxon>Rhynocoris</taxon>
    </lineage>
</organism>
<dbReference type="SUPFAM" id="SSF103473">
    <property type="entry name" value="MFS general substrate transporter"/>
    <property type="match status" value="1"/>
</dbReference>
<dbReference type="InterPro" id="IPR050549">
    <property type="entry name" value="MFS_Trehalose_Transporter"/>
</dbReference>
<dbReference type="InterPro" id="IPR020846">
    <property type="entry name" value="MFS_dom"/>
</dbReference>
<dbReference type="GO" id="GO:0022857">
    <property type="term" value="F:transmembrane transporter activity"/>
    <property type="evidence" value="ECO:0007669"/>
    <property type="project" value="InterPro"/>
</dbReference>
<keyword evidence="7 8" id="KW-0472">Membrane</keyword>
<evidence type="ECO:0000256" key="8">
    <source>
        <dbReference type="SAM" id="Phobius"/>
    </source>
</evidence>
<evidence type="ECO:0000256" key="5">
    <source>
        <dbReference type="ARBA" id="ARBA00022692"/>
    </source>
</evidence>
<comment type="subcellular location">
    <subcellularLocation>
        <location evidence="1">Cell membrane</location>
        <topology evidence="1">Multi-pass membrane protein</topology>
    </subcellularLocation>
</comment>
<dbReference type="AlphaFoldDB" id="A0AAW1CPW8"/>
<feature type="transmembrane region" description="Helical" evidence="8">
    <location>
        <begin position="345"/>
        <end position="367"/>
    </location>
</feature>
<reference evidence="10 11" key="1">
    <citation type="submission" date="2022-12" db="EMBL/GenBank/DDBJ databases">
        <title>Chromosome-level genome assembly of true bugs.</title>
        <authorList>
            <person name="Ma L."/>
            <person name="Li H."/>
        </authorList>
    </citation>
    <scope>NUCLEOTIDE SEQUENCE [LARGE SCALE GENOMIC DNA]</scope>
    <source>
        <strain evidence="10">Lab_2022b</strain>
    </source>
</reference>
<feature type="transmembrane region" description="Helical" evidence="8">
    <location>
        <begin position="279"/>
        <end position="303"/>
    </location>
</feature>
<feature type="transmembrane region" description="Helical" evidence="8">
    <location>
        <begin position="218"/>
        <end position="238"/>
    </location>
</feature>
<dbReference type="Gene3D" id="1.20.1250.20">
    <property type="entry name" value="MFS general substrate transporter like domains"/>
    <property type="match status" value="1"/>
</dbReference>
<evidence type="ECO:0000313" key="11">
    <source>
        <dbReference type="Proteomes" id="UP001461498"/>
    </source>
</evidence>
<keyword evidence="11" id="KW-1185">Reference proteome</keyword>
<feature type="transmembrane region" description="Helical" evidence="8">
    <location>
        <begin position="12"/>
        <end position="31"/>
    </location>
</feature>
<feature type="transmembrane region" description="Helical" evidence="8">
    <location>
        <begin position="178"/>
        <end position="202"/>
    </location>
</feature>
<feature type="transmembrane region" description="Helical" evidence="8">
    <location>
        <begin position="315"/>
        <end position="333"/>
    </location>
</feature>
<dbReference type="GO" id="GO:0005886">
    <property type="term" value="C:plasma membrane"/>
    <property type="evidence" value="ECO:0007669"/>
    <property type="project" value="UniProtKB-SubCell"/>
</dbReference>
<evidence type="ECO:0000256" key="6">
    <source>
        <dbReference type="ARBA" id="ARBA00022989"/>
    </source>
</evidence>
<evidence type="ECO:0000256" key="7">
    <source>
        <dbReference type="ARBA" id="ARBA00023136"/>
    </source>
</evidence>
<dbReference type="Pfam" id="PF00083">
    <property type="entry name" value="Sugar_tr"/>
    <property type="match status" value="1"/>
</dbReference>
<keyword evidence="5 8" id="KW-0812">Transmembrane</keyword>
<dbReference type="PANTHER" id="PTHR48021">
    <property type="match status" value="1"/>
</dbReference>
<keyword evidence="3" id="KW-1003">Cell membrane</keyword>
<feature type="transmembrane region" description="Helical" evidence="8">
    <location>
        <begin position="72"/>
        <end position="92"/>
    </location>
</feature>